<dbReference type="Proteomes" id="UP000061018">
    <property type="component" value="Chromosome"/>
</dbReference>
<sequence length="35" mass="3734">MPKCLSETALDTLAPSPLCYGAFPARCPPRLCTPL</sequence>
<gene>
    <name evidence="1" type="ORF">SAM23877_6076</name>
</gene>
<name>A0A0K2B1V6_STRA7</name>
<evidence type="ECO:0000313" key="1">
    <source>
        <dbReference type="EMBL" id="AKZ59121.1"/>
    </source>
</evidence>
<protein>
    <submittedName>
        <fullName evidence="1">Uncharacterized protein</fullName>
    </submittedName>
</protein>
<evidence type="ECO:0000313" key="2">
    <source>
        <dbReference type="Proteomes" id="UP000061018"/>
    </source>
</evidence>
<proteinExistence type="predicted"/>
<accession>A0A0K2B1V6</accession>
<dbReference type="AlphaFoldDB" id="A0A0K2B1V6"/>
<dbReference type="KEGG" id="samb:SAM23877_6076"/>
<organism evidence="1 2">
    <name type="scientific">Streptomyces ambofaciens (strain ATCC 23877 / 3486 / DSM 40053 / JCM 4204 / NBRC 12836 / NRRL B-2516)</name>
    <dbReference type="NCBI Taxonomy" id="278992"/>
    <lineage>
        <taxon>Bacteria</taxon>
        <taxon>Bacillati</taxon>
        <taxon>Actinomycetota</taxon>
        <taxon>Actinomycetes</taxon>
        <taxon>Kitasatosporales</taxon>
        <taxon>Streptomycetaceae</taxon>
        <taxon>Streptomyces</taxon>
    </lineage>
</organism>
<dbReference type="EMBL" id="CP012382">
    <property type="protein sequence ID" value="AKZ59121.1"/>
    <property type="molecule type" value="Genomic_DNA"/>
</dbReference>
<reference evidence="2" key="1">
    <citation type="journal article" date="2015" name="J. Biotechnol.">
        <title>Complete genome sequence of Streptomyces ambofaciens ATCC 23877, the spiramycin producer.</title>
        <authorList>
            <person name="Thibessard A."/>
            <person name="Haas D."/>
            <person name="Gerbaud C."/>
            <person name="Aigle B."/>
            <person name="Lautru S."/>
            <person name="Pernodet J.L."/>
            <person name="Leblond P."/>
        </authorList>
    </citation>
    <scope>NUCLEOTIDE SEQUENCE [LARGE SCALE GENOMIC DNA]</scope>
    <source>
        <strain evidence="2">ATCC 23877 / 3486 / DSM 40053 / JCM 4204 / NBRC 12836 / NRRL B-2516</strain>
    </source>
</reference>